<dbReference type="PATRIC" id="fig|1619313.3.peg.2025"/>
<dbReference type="Proteomes" id="UP000059419">
    <property type="component" value="Chromosome 1"/>
</dbReference>
<keyword evidence="2" id="KW-1185">Reference proteome</keyword>
<accession>A0A0U5L0I0</accession>
<name>A0A0U5L0I0_9GAMM</name>
<dbReference type="NCBIfam" id="NF008265">
    <property type="entry name" value="PRK11037.1"/>
    <property type="match status" value="1"/>
</dbReference>
<dbReference type="GeneID" id="84613029"/>
<gene>
    <name evidence="1" type="ORF">EM595_1952</name>
</gene>
<dbReference type="KEGG" id="ege:EM595_1952"/>
<reference evidence="2" key="1">
    <citation type="submission" date="2015-11" db="EMBL/GenBank/DDBJ databases">
        <authorList>
            <person name="Blom J."/>
        </authorList>
    </citation>
    <scope>NUCLEOTIDE SEQUENCE [LARGE SCALE GENOMIC DNA]</scope>
</reference>
<dbReference type="InterPro" id="IPR038191">
    <property type="entry name" value="YciN_sf"/>
</dbReference>
<dbReference type="OrthoDB" id="6215372at2"/>
<dbReference type="Gene3D" id="3.30.300.360">
    <property type="entry name" value="Protein of unknown function (DUF2498)"/>
    <property type="match status" value="1"/>
</dbReference>
<evidence type="ECO:0000313" key="1">
    <source>
        <dbReference type="EMBL" id="CUU24186.1"/>
    </source>
</evidence>
<dbReference type="RefSeq" id="WP_067430996.1">
    <property type="nucleotide sequence ID" value="NZ_CP072598.1"/>
</dbReference>
<proteinExistence type="predicted"/>
<dbReference type="STRING" id="1619313.EM595_1952"/>
<protein>
    <recommendedName>
        <fullName evidence="3">Protein YciN</fullName>
    </recommendedName>
</protein>
<dbReference type="AlphaFoldDB" id="A0A0U5L0I0"/>
<dbReference type="InterPro" id="IPR019633">
    <property type="entry name" value="DUF2498"/>
</dbReference>
<dbReference type="EMBL" id="LN907827">
    <property type="protein sequence ID" value="CUU24186.1"/>
    <property type="molecule type" value="Genomic_DNA"/>
</dbReference>
<organism evidence="1 2">
    <name type="scientific">Duffyella gerundensis</name>
    <dbReference type="NCBI Taxonomy" id="1619313"/>
    <lineage>
        <taxon>Bacteria</taxon>
        <taxon>Pseudomonadati</taxon>
        <taxon>Pseudomonadota</taxon>
        <taxon>Gammaproteobacteria</taxon>
        <taxon>Enterobacterales</taxon>
        <taxon>Erwiniaceae</taxon>
        <taxon>Duffyella</taxon>
    </lineage>
</organism>
<sequence length="82" mass="9267">MMLTTTALSREALLERANAMLEAHDDYFPGVQVDGVEQKGDVLVFNGNFWLDEQGLPTAKSTRVFNLYKFLATELSKQYHLA</sequence>
<evidence type="ECO:0000313" key="2">
    <source>
        <dbReference type="Proteomes" id="UP000059419"/>
    </source>
</evidence>
<evidence type="ECO:0008006" key="3">
    <source>
        <dbReference type="Google" id="ProtNLM"/>
    </source>
</evidence>
<dbReference type="Pfam" id="PF10692">
    <property type="entry name" value="DUF2498"/>
    <property type="match status" value="1"/>
</dbReference>